<dbReference type="InterPro" id="IPR003961">
    <property type="entry name" value="FN3_dom"/>
</dbReference>
<evidence type="ECO:0000313" key="4">
    <source>
        <dbReference type="EMBL" id="SHM49978.1"/>
    </source>
</evidence>
<dbReference type="OrthoDB" id="355609at2"/>
<keyword evidence="1" id="KW-0732">Signal</keyword>
<dbReference type="Pfam" id="PF18962">
    <property type="entry name" value="Por_Secre_tail"/>
    <property type="match status" value="1"/>
</dbReference>
<evidence type="ECO:0000256" key="1">
    <source>
        <dbReference type="ARBA" id="ARBA00022729"/>
    </source>
</evidence>
<dbReference type="CDD" id="cd00161">
    <property type="entry name" value="beta-trefoil_Ricin-like"/>
    <property type="match status" value="1"/>
</dbReference>
<dbReference type="EMBL" id="FRBL01000008">
    <property type="protein sequence ID" value="SHM49978.1"/>
    <property type="molecule type" value="Genomic_DNA"/>
</dbReference>
<dbReference type="RefSeq" id="WP_083550535.1">
    <property type="nucleotide sequence ID" value="NZ_FRBL01000008.1"/>
</dbReference>
<name>A0A1M7JAM8_9BACT</name>
<dbReference type="Pfam" id="PF13385">
    <property type="entry name" value="Laminin_G_3"/>
    <property type="match status" value="1"/>
</dbReference>
<dbReference type="SUPFAM" id="SSF48230">
    <property type="entry name" value="Chondroitin AC/alginate lyase"/>
    <property type="match status" value="1"/>
</dbReference>
<gene>
    <name evidence="4" type="ORF">SAMN05444266_108287</name>
</gene>
<dbReference type="SUPFAM" id="SSF50370">
    <property type="entry name" value="Ricin B-like lectins"/>
    <property type="match status" value="1"/>
</dbReference>
<dbReference type="GO" id="GO:0004553">
    <property type="term" value="F:hydrolase activity, hydrolyzing O-glycosyl compounds"/>
    <property type="evidence" value="ECO:0007669"/>
    <property type="project" value="UniProtKB-ARBA"/>
</dbReference>
<keyword evidence="5" id="KW-1185">Reference proteome</keyword>
<dbReference type="InterPro" id="IPR013320">
    <property type="entry name" value="ConA-like_dom_sf"/>
</dbReference>
<dbReference type="SMART" id="SM00560">
    <property type="entry name" value="LamGL"/>
    <property type="match status" value="1"/>
</dbReference>
<evidence type="ECO:0000256" key="2">
    <source>
        <dbReference type="ARBA" id="ARBA00023157"/>
    </source>
</evidence>
<dbReference type="Gene3D" id="2.80.10.50">
    <property type="match status" value="1"/>
</dbReference>
<evidence type="ECO:0000313" key="5">
    <source>
        <dbReference type="Proteomes" id="UP000184420"/>
    </source>
</evidence>
<proteinExistence type="predicted"/>
<dbReference type="InterPro" id="IPR026444">
    <property type="entry name" value="Secre_tail"/>
</dbReference>
<reference evidence="4 5" key="1">
    <citation type="submission" date="2016-11" db="EMBL/GenBank/DDBJ databases">
        <authorList>
            <person name="Jaros S."/>
            <person name="Januszkiewicz K."/>
            <person name="Wedrychowicz H."/>
        </authorList>
    </citation>
    <scope>NUCLEOTIDE SEQUENCE [LARGE SCALE GENOMIC DNA]</scope>
    <source>
        <strain evidence="4 5">DSM 27406</strain>
    </source>
</reference>
<dbReference type="GO" id="GO:0005975">
    <property type="term" value="P:carbohydrate metabolic process"/>
    <property type="evidence" value="ECO:0007669"/>
    <property type="project" value="UniProtKB-ARBA"/>
</dbReference>
<dbReference type="Proteomes" id="UP000184420">
    <property type="component" value="Unassembled WGS sequence"/>
</dbReference>
<dbReference type="Gene3D" id="2.60.40.10">
    <property type="entry name" value="Immunoglobulins"/>
    <property type="match status" value="2"/>
</dbReference>
<dbReference type="InterPro" id="IPR008929">
    <property type="entry name" value="Chondroitin_lyas"/>
</dbReference>
<dbReference type="SUPFAM" id="SSF49265">
    <property type="entry name" value="Fibronectin type III"/>
    <property type="match status" value="1"/>
</dbReference>
<dbReference type="InterPro" id="IPR035992">
    <property type="entry name" value="Ricin_B-like_lectins"/>
</dbReference>
<dbReference type="PROSITE" id="PS50231">
    <property type="entry name" value="RICIN_B_LECTIN"/>
    <property type="match status" value="1"/>
</dbReference>
<dbReference type="InterPro" id="IPR006558">
    <property type="entry name" value="LamG-like"/>
</dbReference>
<protein>
    <submittedName>
        <fullName evidence="4">Por secretion system C-terminal sorting domain-containing protein</fullName>
    </submittedName>
</protein>
<feature type="domain" description="Fibronectin type-III" evidence="3">
    <location>
        <begin position="582"/>
        <end position="672"/>
    </location>
</feature>
<accession>A0A1M7JAM8</accession>
<dbReference type="STRING" id="1419482.SAMN05444266_108287"/>
<dbReference type="PROSITE" id="PS50853">
    <property type="entry name" value="FN3"/>
    <property type="match status" value="1"/>
</dbReference>
<dbReference type="NCBIfam" id="TIGR04183">
    <property type="entry name" value="Por_Secre_tail"/>
    <property type="match status" value="1"/>
</dbReference>
<organism evidence="4 5">
    <name type="scientific">Chitinophaga jiangningensis</name>
    <dbReference type="NCBI Taxonomy" id="1419482"/>
    <lineage>
        <taxon>Bacteria</taxon>
        <taxon>Pseudomonadati</taxon>
        <taxon>Bacteroidota</taxon>
        <taxon>Chitinophagia</taxon>
        <taxon>Chitinophagales</taxon>
        <taxon>Chitinophagaceae</taxon>
        <taxon>Chitinophaga</taxon>
    </lineage>
</organism>
<dbReference type="Gene3D" id="2.60.40.740">
    <property type="match status" value="1"/>
</dbReference>
<dbReference type="InterPro" id="IPR013783">
    <property type="entry name" value="Ig-like_fold"/>
</dbReference>
<dbReference type="InterPro" id="IPR000772">
    <property type="entry name" value="Ricin_B_lectin"/>
</dbReference>
<dbReference type="SMART" id="SM00458">
    <property type="entry name" value="RICIN"/>
    <property type="match status" value="1"/>
</dbReference>
<dbReference type="Gene3D" id="1.50.10.100">
    <property type="entry name" value="Chondroitin AC/alginate lyase"/>
    <property type="match status" value="1"/>
</dbReference>
<dbReference type="Gene3D" id="2.60.120.200">
    <property type="match status" value="2"/>
</dbReference>
<sequence length="1645" mass="175348">MMKTLIPRTSLFRVIGTVLLIFFCSLKIHAQQFVHPGIPLSASDLTILKNHIQAGDYPWKQAFEVMAADGKAQLTYQMQGPFATVSRSPDVNRGQWMNDMTAAFYLSLMWYFTDNEAYAAKARDILVAWATTQTQFTGQLGNLDLGDFAFAYGGAASILRGTWSGWTPANTAAVQNLFNNVYWPPSGCGGYALGPANKGTLSIAAGAAIAAFSDDPAKVAHIIHLMRYIGATGLANTLPSGENGESARDQGHAHGMWGNLAFAAEVLYKQGLDLYAELDNRLLATGEYFARKNDGLPLGYIPYGTTDAHYLTDESGVWDGGRWGLTFIHGAYLVRKSMSSAIVSKRLTDIPRRFDPVYTWYYKSADPATAAVPPQTEIVPAPGKVGTGGLTDLDVGATAVAGSSSYNNNIWTVTGSGTEISTHAADGLHFVYKEVTGNCSVIAKVETIGKSGLNARAGLMIRSDLTATSAQRAWIAIKSGKRAEAFMHGWTEVRGGSNWEKAERPIPEDAYWVKIERIGDVIVMYYSADGTSWAAEVQGRFEGFTGKAYIGLAVCPAASGVLDTATFSHVSVTGGQGGMVTVPEAPHSVYAYPGDNLVRVRWLSSFGATSYTVKRSSSANGTYTTIAANVAGNSFEDTQATNGGAYYYRVSAANAAGTSGDSPADVTTLPVPYVPQTLNGLYRIIATHSNKAIEVKNASMADGALLAQKTYSYAGNQHWLITPLSGNDYKVINLQSGKSMDVVGNAKTNGAGVEQRTYSAADSAQMWTITDRGNTTFNIIGKASQKSLDVPGSNTGEGVSITINRWLDGTNQVFRIEPVAVAEMDSVYQKKLAEAIKLRDTTQVSSSVEYGKFPVAAKAQLNDSIVYVQSVYSPSAGVIAVSSYVALLETAIRRYQAAMYYGTNTLANGNYYIKPLTSDSLWTKNATNTPLFSVPDSDPLVQIWNVTKQPNGRYKIVCLSAPTGFSNYINENGQFGRSVSPYLDTWNSMNIFFDGTSYAIQRAQLAGNGFWYISGNQVSSYIGADNDPVPYSFPFRFEPVGIIPINLKVAAGDHKNILEWDPVFNFTYQIKRATTPGGPYTLLATQGTSRFTDSTVANGAAYYYMVVSADSAAVSPEVAALPNVGQLTYLKFDETSGTKAIDSWGATHATLAAVATRDTGRYGNALLLNGTANAYATLPAGIVSNLSDFTASAWVKMNTVSNWMRVFDFGNNTTQYMFLSVQAGTTTVNGVLSSTVRYAVKNGGTELNVSAPYVFPLNTWVHLAVTQSGNTARLYINGALVSSNTNLNIKPLQLTPAGTTTGTALNYLGKSQFNDPVFNGAIDEFKIYSRALSDTEIADMAPAMIAPAAQSRCFNDSNVYAIPLVATVGNGGIAAISYTVSGATSRNGTGTDAGGTFNVGQSVITWTLTDTRGCQGTAATTITVNAPLQVAVPDVAAISYPGTENNTIYQGYGPDSLTVRANVSGGTAPYTYAWSTGVNTPSITVNTSGNYFVTITDSKGCTGTDSTSIAVTDVRCGNNGDKVKVCHNNTTLCVNGDSVPDHLNHGDYLGDCAAAAYNNKAGGLAAGEGIVIVYPNPVKDVLTVQFKKATPGMHIKLYNQTGVLVKNIPVTRSSEVISVGGLSAGIYYVQITGNGINLTKKIVKN</sequence>
<dbReference type="InterPro" id="IPR036116">
    <property type="entry name" value="FN3_sf"/>
</dbReference>
<evidence type="ECO:0000259" key="3">
    <source>
        <dbReference type="PROSITE" id="PS50853"/>
    </source>
</evidence>
<keyword evidence="2" id="KW-1015">Disulfide bond</keyword>
<dbReference type="SUPFAM" id="SSF49899">
    <property type="entry name" value="Concanavalin A-like lectins/glucanases"/>
    <property type="match status" value="1"/>
</dbReference>
<dbReference type="Pfam" id="PF07081">
    <property type="entry name" value="DUF1349"/>
    <property type="match status" value="1"/>
</dbReference>
<dbReference type="InterPro" id="IPR009784">
    <property type="entry name" value="DUF1349"/>
</dbReference>
<dbReference type="Pfam" id="PF14200">
    <property type="entry name" value="RicinB_lectin_2"/>
    <property type="match status" value="1"/>
</dbReference>